<reference evidence="1" key="1">
    <citation type="submission" date="2022-02" db="EMBL/GenBank/DDBJ databases">
        <title>Plant Genome Project.</title>
        <authorList>
            <person name="Zhang R.-G."/>
        </authorList>
    </citation>
    <scope>NUCLEOTIDE SEQUENCE</scope>
    <source>
        <strain evidence="1">AT1</strain>
    </source>
</reference>
<evidence type="ECO:0000313" key="1">
    <source>
        <dbReference type="EMBL" id="KAI8561026.1"/>
    </source>
</evidence>
<protein>
    <submittedName>
        <fullName evidence="1">Uncharacterized protein</fullName>
    </submittedName>
</protein>
<dbReference type="Proteomes" id="UP001062846">
    <property type="component" value="Chromosome 4"/>
</dbReference>
<comment type="caution">
    <text evidence="1">The sequence shown here is derived from an EMBL/GenBank/DDBJ whole genome shotgun (WGS) entry which is preliminary data.</text>
</comment>
<name>A0ACC0P657_RHOML</name>
<proteinExistence type="predicted"/>
<accession>A0ACC0P657</accession>
<keyword evidence="2" id="KW-1185">Reference proteome</keyword>
<evidence type="ECO:0000313" key="2">
    <source>
        <dbReference type="Proteomes" id="UP001062846"/>
    </source>
</evidence>
<organism evidence="1 2">
    <name type="scientific">Rhododendron molle</name>
    <name type="common">Chinese azalea</name>
    <name type="synonym">Azalea mollis</name>
    <dbReference type="NCBI Taxonomy" id="49168"/>
    <lineage>
        <taxon>Eukaryota</taxon>
        <taxon>Viridiplantae</taxon>
        <taxon>Streptophyta</taxon>
        <taxon>Embryophyta</taxon>
        <taxon>Tracheophyta</taxon>
        <taxon>Spermatophyta</taxon>
        <taxon>Magnoliopsida</taxon>
        <taxon>eudicotyledons</taxon>
        <taxon>Gunneridae</taxon>
        <taxon>Pentapetalae</taxon>
        <taxon>asterids</taxon>
        <taxon>Ericales</taxon>
        <taxon>Ericaceae</taxon>
        <taxon>Ericoideae</taxon>
        <taxon>Rhodoreae</taxon>
        <taxon>Rhododendron</taxon>
    </lineage>
</organism>
<sequence length="240" mass="27081">MMQRCVSPDEYTYSILVDGYVKQHDLNGALRMFTQMVKRKCKPNVVTYTSLLNGFCLKRDFHGAENIYSEMKSCGLAPNVVPYSVLIGSFCKDGKLVKAVSFFEQMLRSKRIPNDVTFHYLVTGFSHNARFINEKKGNEVCECEMSVFFAIFGMMISDGWDPRTAACSSILVCLCLYGMFKTALQLGDKMVTKAMNSYSVTFAALLHGICVEGRSREWKSIISCNLNQLELQVALKNTHC</sequence>
<gene>
    <name evidence="1" type="ORF">RHMOL_Rhmol04G0303700</name>
</gene>
<dbReference type="EMBL" id="CM046391">
    <property type="protein sequence ID" value="KAI8561026.1"/>
    <property type="molecule type" value="Genomic_DNA"/>
</dbReference>